<dbReference type="Gene3D" id="1.10.287.700">
    <property type="entry name" value="Helix hairpin bin"/>
    <property type="match status" value="1"/>
</dbReference>
<keyword evidence="3" id="KW-0472">Membrane</keyword>
<dbReference type="EMBL" id="JARQBJ010000002">
    <property type="protein sequence ID" value="MDT2810068.1"/>
    <property type="molecule type" value="Genomic_DNA"/>
</dbReference>
<feature type="domain" description="Phage tail tape measure protein" evidence="4">
    <location>
        <begin position="314"/>
        <end position="506"/>
    </location>
</feature>
<dbReference type="RefSeq" id="WP_311835300.1">
    <property type="nucleotide sequence ID" value="NZ_JARQBJ010000002.1"/>
</dbReference>
<reference evidence="5" key="1">
    <citation type="submission" date="2023-03" db="EMBL/GenBank/DDBJ databases">
        <authorList>
            <person name="Shen W."/>
            <person name="Cai J."/>
        </authorList>
    </citation>
    <scope>NUCLEOTIDE SEQUENCE</scope>
    <source>
        <strain evidence="5">B226-2</strain>
    </source>
</reference>
<comment type="caution">
    <text evidence="5">The sequence shown here is derived from an EMBL/GenBank/DDBJ whole genome shotgun (WGS) entry which is preliminary data.</text>
</comment>
<keyword evidence="1" id="KW-1188">Viral release from host cell</keyword>
<feature type="transmembrane region" description="Helical" evidence="3">
    <location>
        <begin position="717"/>
        <end position="737"/>
    </location>
</feature>
<accession>A0AAW8U256</accession>
<dbReference type="Proteomes" id="UP001256711">
    <property type="component" value="Unassembled WGS sequence"/>
</dbReference>
<dbReference type="NCBIfam" id="TIGR01760">
    <property type="entry name" value="tape_meas_TP901"/>
    <property type="match status" value="1"/>
</dbReference>
<protein>
    <submittedName>
        <fullName evidence="5">Phage tail tape measure protein</fullName>
    </submittedName>
</protein>
<evidence type="ECO:0000313" key="6">
    <source>
        <dbReference type="Proteomes" id="UP001256711"/>
    </source>
</evidence>
<evidence type="ECO:0000259" key="4">
    <source>
        <dbReference type="Pfam" id="PF10145"/>
    </source>
</evidence>
<keyword evidence="3" id="KW-0812">Transmembrane</keyword>
<keyword evidence="2" id="KW-0175">Coiled coil</keyword>
<dbReference type="Gene3D" id="1.20.120.20">
    <property type="entry name" value="Apolipoprotein"/>
    <property type="match status" value="1"/>
</dbReference>
<evidence type="ECO:0000256" key="2">
    <source>
        <dbReference type="SAM" id="Coils"/>
    </source>
</evidence>
<keyword evidence="3" id="KW-1133">Transmembrane helix</keyword>
<evidence type="ECO:0000256" key="3">
    <source>
        <dbReference type="SAM" id="Phobius"/>
    </source>
</evidence>
<dbReference type="PANTHER" id="PTHR37813:SF1">
    <property type="entry name" value="FELS-2 PROPHAGE PROTEIN"/>
    <property type="match status" value="1"/>
</dbReference>
<gene>
    <name evidence="5" type="ORF">P7H43_06195</name>
</gene>
<dbReference type="AlphaFoldDB" id="A0AAW8U256"/>
<proteinExistence type="predicted"/>
<organism evidence="5 6">
    <name type="scientific">Enterococcus asini</name>
    <dbReference type="NCBI Taxonomy" id="57732"/>
    <lineage>
        <taxon>Bacteria</taxon>
        <taxon>Bacillati</taxon>
        <taxon>Bacillota</taxon>
        <taxon>Bacilli</taxon>
        <taxon>Lactobacillales</taxon>
        <taxon>Enterococcaceae</taxon>
        <taxon>Enterococcus</taxon>
    </lineage>
</organism>
<dbReference type="InterPro" id="IPR010090">
    <property type="entry name" value="Phage_tape_meas"/>
</dbReference>
<name>A0AAW8U256_9ENTE</name>
<feature type="coiled-coil region" evidence="2">
    <location>
        <begin position="79"/>
        <end position="113"/>
    </location>
</feature>
<sequence>MAKARSEAEVVFKATDDGLRSTLKDITAEMTKNNAESKLVQAQMKLTGSETDKLSSNLSSLEKSYDLQSQKIQVTSERLENAKKYYGENSTEVQRLEKELINQQTAQQNLANKITQTSEALAKSKGEVHDYSSTMQSLDDEQKNIQASAALVESEYKKWQATVGQTASESEKFAEAQEYVAQQSSLAEQKIGVMARQLDATQQEFGATSTEAMQMQAKLNEAEAEFEQLGQAAKSIDTSELDDIGSKIDLGNLMEASDVLADIGDKMMELGQSAMESADSVGSSQGKIQASFGLTKEEAEKLTGVAKNIYHEGFGDSLDQVTDALVIVKRQMGDLNDSDLQNITEQAMVLEETMGADMGETLRGAKNLMNVFGMSGQEAMDLIVVGTQNGLDSTGELGDNLAEYAGLFDESGYNATEMFNILQAGLDGGMYNLDKVNDLVKEFGIRVADGSIEQGVTNIGGSFKTLFDDWKKGGGTQKELFQSISEELMNVQDEQKKATIVSEIFGSLGEDAGYKVIEAMGDVALSGSGVKTMYDDVAGAAQKMNDDSTTPMQDLKGKFAELQDSMAPIGEAIIEALGPVVDYLLELSEKFTNLSPEMQQVILVVGGLAAGFTMLAPFISSVITIFTTLGGLFTAGGLLAGIGTFFTTVILPILPIIAAVVAAVGAAILIFQNWGTITDWISEKWTAFKEWISGLWTGIVETAQTVWNGLKDFFQTTVGQIVLFIINPIAGLVNAIYQNWDAIKKGASDAWNWIKTTVTNLVKSTVDGAKNIWSGFKDWISNLWNGIKDFASNTWNNMKKGASDTWNNMKSTASNVWNGIKSAISNAIENAKSTVSNVANSIKSTVSNIWDGIKNTTSNVWNAIKSAITNPIETAKNTVSGIIDKIKGLFDFKLSFPSVSIPHIPLPHFSMSGSINPLSDNFPPRVSLRWYAKGGIFRKPSIFGMANGSLLGAGEAGPEAALPLNKQTLGDIGRGIINATPILQGITDADSSVSNTTNSTVINIYNTIDSQYSSDRFFNQVDEFIASKGARINYGKTGRGM</sequence>
<dbReference type="SUPFAM" id="SSF57997">
    <property type="entry name" value="Tropomyosin"/>
    <property type="match status" value="1"/>
</dbReference>
<feature type="transmembrane region" description="Helical" evidence="3">
    <location>
        <begin position="638"/>
        <end position="671"/>
    </location>
</feature>
<evidence type="ECO:0000256" key="1">
    <source>
        <dbReference type="ARBA" id="ARBA00022612"/>
    </source>
</evidence>
<dbReference type="PANTHER" id="PTHR37813">
    <property type="entry name" value="FELS-2 PROPHAGE PROTEIN"/>
    <property type="match status" value="1"/>
</dbReference>
<evidence type="ECO:0000313" key="5">
    <source>
        <dbReference type="EMBL" id="MDT2810068.1"/>
    </source>
</evidence>
<dbReference type="Pfam" id="PF10145">
    <property type="entry name" value="PhageMin_Tail"/>
    <property type="match status" value="1"/>
</dbReference>